<reference evidence="13" key="2">
    <citation type="submission" date="2017-11" db="EMBL/GenBank/DDBJ databases">
        <title>PacBio sequencing of new strain of the secondary endosymbiont Candidatus Hamiltonella defensa.</title>
        <authorList>
            <person name="Strand M.R."/>
            <person name="Oliver K."/>
        </authorList>
    </citation>
    <scope>NUCLEOTIDE SEQUENCE [LARGE SCALE GENOMIC DNA]</scope>
    <source>
        <strain evidence="13">A2C</strain>
    </source>
</reference>
<dbReference type="SUPFAM" id="SSF54675">
    <property type="entry name" value="Nicotinate/Quinolinate PRTase N-terminal domain-like"/>
    <property type="match status" value="1"/>
</dbReference>
<comment type="pathway">
    <text evidence="2">Cofactor biosynthesis; NAD(+) biosynthesis; nicotinate D-ribonucleotide from quinolinate: step 1/1.</text>
</comment>
<reference evidence="13" key="1">
    <citation type="submission" date="2016-10" db="EMBL/GenBank/DDBJ databases">
        <authorList>
            <person name="Chevignon G."/>
        </authorList>
    </citation>
    <scope>NUCLEOTIDE SEQUENCE [LARGE SCALE GENOMIC DNA]</scope>
    <source>
        <strain evidence="13">A2C</strain>
    </source>
</reference>
<evidence type="ECO:0000259" key="10">
    <source>
        <dbReference type="Pfam" id="PF01729"/>
    </source>
</evidence>
<dbReference type="InterPro" id="IPR027277">
    <property type="entry name" value="NadC/ModD"/>
</dbReference>
<dbReference type="GO" id="GO:0034213">
    <property type="term" value="P:quinolinate catabolic process"/>
    <property type="evidence" value="ECO:0007669"/>
    <property type="project" value="TreeGrafter"/>
</dbReference>
<proteinExistence type="inferred from homology"/>
<keyword evidence="7 9" id="KW-0808">Transferase</keyword>
<dbReference type="Gene3D" id="3.90.1170.20">
    <property type="entry name" value="Quinolinate phosphoribosyl transferase, N-terminal domain"/>
    <property type="match status" value="1"/>
</dbReference>
<evidence type="ECO:0000256" key="5">
    <source>
        <dbReference type="ARBA" id="ARBA00022642"/>
    </source>
</evidence>
<dbReference type="FunFam" id="3.20.20.70:FF:000030">
    <property type="entry name" value="Nicotinate-nucleotide pyrophosphorylase, carboxylating"/>
    <property type="match status" value="1"/>
</dbReference>
<dbReference type="EC" id="2.4.2.19" evidence="4"/>
<dbReference type="EMBL" id="CP017606">
    <property type="protein sequence ID" value="ATW29970.1"/>
    <property type="molecule type" value="Genomic_DNA"/>
</dbReference>
<dbReference type="PANTHER" id="PTHR32179:SF3">
    <property type="entry name" value="NICOTINATE-NUCLEOTIDE PYROPHOSPHORYLASE [CARBOXYLATING]"/>
    <property type="match status" value="1"/>
</dbReference>
<dbReference type="InterPro" id="IPR037128">
    <property type="entry name" value="Quinolinate_PRibosylTase_N_sf"/>
</dbReference>
<dbReference type="Gene3D" id="3.20.20.70">
    <property type="entry name" value="Aldolase class I"/>
    <property type="match status" value="1"/>
</dbReference>
<dbReference type="PIRSF" id="PIRSF006250">
    <property type="entry name" value="NadC_ModD"/>
    <property type="match status" value="1"/>
</dbReference>
<dbReference type="InterPro" id="IPR036068">
    <property type="entry name" value="Nicotinate_pribotase-like_C"/>
</dbReference>
<dbReference type="Proteomes" id="UP000230008">
    <property type="component" value="Chromosome"/>
</dbReference>
<dbReference type="CDD" id="cd01572">
    <property type="entry name" value="QPRTase"/>
    <property type="match status" value="1"/>
</dbReference>
<dbReference type="InterPro" id="IPR022412">
    <property type="entry name" value="Quinolinate_PRibosylTrfase_N"/>
</dbReference>
<dbReference type="AlphaFoldDB" id="A0A2D3T2E9"/>
<dbReference type="InterPro" id="IPR013785">
    <property type="entry name" value="Aldolase_TIM"/>
</dbReference>
<evidence type="ECO:0000256" key="8">
    <source>
        <dbReference type="ARBA" id="ARBA00033102"/>
    </source>
</evidence>
<feature type="domain" description="Quinolinate phosphoribosyl transferase N-terminal" evidence="11">
    <location>
        <begin position="44"/>
        <end position="128"/>
    </location>
</feature>
<organism evidence="12 13">
    <name type="scientific">Candidatus Williamhamiltonella defendens</name>
    <dbReference type="NCBI Taxonomy" id="138072"/>
    <lineage>
        <taxon>Bacteria</taxon>
        <taxon>Pseudomonadati</taxon>
        <taxon>Pseudomonadota</taxon>
        <taxon>Gammaproteobacteria</taxon>
        <taxon>Enterobacterales</taxon>
        <taxon>Enterobacteriaceae</taxon>
        <taxon>aphid secondary symbionts</taxon>
        <taxon>Candidatus Williamhamiltonella</taxon>
    </lineage>
</organism>
<gene>
    <name evidence="12" type="ORF">BJP41_06105</name>
</gene>
<dbReference type="GO" id="GO:0005737">
    <property type="term" value="C:cytoplasm"/>
    <property type="evidence" value="ECO:0007669"/>
    <property type="project" value="TreeGrafter"/>
</dbReference>
<dbReference type="NCBIfam" id="TIGR00078">
    <property type="entry name" value="nadC"/>
    <property type="match status" value="1"/>
</dbReference>
<dbReference type="GO" id="GO:0009435">
    <property type="term" value="P:NAD+ biosynthetic process"/>
    <property type="evidence" value="ECO:0007669"/>
    <property type="project" value="UniProtKB-UniPathway"/>
</dbReference>
<dbReference type="SUPFAM" id="SSF51690">
    <property type="entry name" value="Nicotinate/Quinolinate PRTase C-terminal domain-like"/>
    <property type="match status" value="1"/>
</dbReference>
<dbReference type="Pfam" id="PF01729">
    <property type="entry name" value="QRPTase_C"/>
    <property type="match status" value="1"/>
</dbReference>
<accession>A0A2D3T2E9</accession>
<dbReference type="PANTHER" id="PTHR32179">
    <property type="entry name" value="NICOTINATE-NUCLEOTIDE PYROPHOSPHORYLASE [CARBOXYLATING]"/>
    <property type="match status" value="1"/>
</dbReference>
<evidence type="ECO:0000313" key="12">
    <source>
        <dbReference type="EMBL" id="ATW29970.1"/>
    </source>
</evidence>
<dbReference type="RefSeq" id="WP_100103341.1">
    <property type="nucleotide sequence ID" value="NZ_CAWNMT010000001.1"/>
</dbReference>
<sequence>MPESLKNIDMRRELLLKRLKYDIPNRVTQALKEDLGGQVNPQMDITSQLFPKNQHIFAEIITRENGIFCGKAWLEEVFIQLDPKITITWLVKEGDLLKTHQILCQLFGPVSTLLSGERTALNFVQTLSGVASKVNDYVRLLSGLKTKLLDTRKTLPGLRTALKYAVLCGGGHNHRLGLDDAFLIKENHIIALGSIKNAVNNAKALNPTLPIEVEVESLDEFKQALSTQADIIMLDNFPLLMMQQAVEIRDKAVMQNAIQHRPLLEVSGNVTQKTLRSYAETGIDYISVGDLTKNVQALDLSMRFCDSQNEDIDASERLKTQSVSEDKWGSN</sequence>
<evidence type="ECO:0000256" key="9">
    <source>
        <dbReference type="PIRNR" id="PIRNR006250"/>
    </source>
</evidence>
<evidence type="ECO:0000256" key="2">
    <source>
        <dbReference type="ARBA" id="ARBA00004893"/>
    </source>
</evidence>
<evidence type="ECO:0000256" key="1">
    <source>
        <dbReference type="ARBA" id="ARBA00003237"/>
    </source>
</evidence>
<dbReference type="Pfam" id="PF02749">
    <property type="entry name" value="QRPTase_N"/>
    <property type="match status" value="1"/>
</dbReference>
<protein>
    <recommendedName>
        <fullName evidence="4">nicotinate-nucleotide diphosphorylase (carboxylating)</fullName>
        <ecNumber evidence="4">2.4.2.19</ecNumber>
    </recommendedName>
    <alternativeName>
        <fullName evidence="8">Quinolinate phosphoribosyltransferase [decarboxylating]</fullName>
    </alternativeName>
</protein>
<evidence type="ECO:0000256" key="6">
    <source>
        <dbReference type="ARBA" id="ARBA00022676"/>
    </source>
</evidence>
<dbReference type="GO" id="GO:0004514">
    <property type="term" value="F:nicotinate-nucleotide diphosphorylase (carboxylating) activity"/>
    <property type="evidence" value="ECO:0007669"/>
    <property type="project" value="UniProtKB-EC"/>
</dbReference>
<evidence type="ECO:0000313" key="13">
    <source>
        <dbReference type="Proteomes" id="UP000230008"/>
    </source>
</evidence>
<evidence type="ECO:0000256" key="4">
    <source>
        <dbReference type="ARBA" id="ARBA00011944"/>
    </source>
</evidence>
<dbReference type="InterPro" id="IPR002638">
    <property type="entry name" value="Quinolinate_PRibosylTrfase_C"/>
</dbReference>
<keyword evidence="5" id="KW-0662">Pyridine nucleotide biosynthesis</keyword>
<comment type="similarity">
    <text evidence="3 9">Belongs to the NadC/ModD family.</text>
</comment>
<evidence type="ECO:0000256" key="7">
    <source>
        <dbReference type="ARBA" id="ARBA00022679"/>
    </source>
</evidence>
<dbReference type="UniPathway" id="UPA00253">
    <property type="reaction ID" value="UER00331"/>
</dbReference>
<keyword evidence="6 9" id="KW-0328">Glycosyltransferase</keyword>
<evidence type="ECO:0000256" key="3">
    <source>
        <dbReference type="ARBA" id="ARBA00009400"/>
    </source>
</evidence>
<dbReference type="InterPro" id="IPR004393">
    <property type="entry name" value="NadC"/>
</dbReference>
<name>A0A2D3T2E9_9ENTR</name>
<comment type="function">
    <text evidence="1">Involved in the catabolism of quinolinic acid (QA).</text>
</comment>
<evidence type="ECO:0000259" key="11">
    <source>
        <dbReference type="Pfam" id="PF02749"/>
    </source>
</evidence>
<feature type="domain" description="Quinolinate phosphoribosyl transferase C-terminal" evidence="10">
    <location>
        <begin position="130"/>
        <end position="303"/>
    </location>
</feature>